<keyword evidence="6" id="KW-0408">Iron</keyword>
<dbReference type="PANTHER" id="PTHR10869">
    <property type="entry name" value="PROLYL 4-HYDROXYLASE ALPHA SUBUNIT"/>
    <property type="match status" value="1"/>
</dbReference>
<keyword evidence="10" id="KW-1185">Reference proteome</keyword>
<evidence type="ECO:0000256" key="5">
    <source>
        <dbReference type="ARBA" id="ARBA00023002"/>
    </source>
</evidence>
<dbReference type="PANTHER" id="PTHR10869:SF210">
    <property type="entry name" value="FE2OG DIOXYGENASE DOMAIN-CONTAINING PROTEIN"/>
    <property type="match status" value="1"/>
</dbReference>
<keyword evidence="3" id="KW-0847">Vitamin C</keyword>
<evidence type="ECO:0000256" key="3">
    <source>
        <dbReference type="ARBA" id="ARBA00022896"/>
    </source>
</evidence>
<dbReference type="GO" id="GO:0031418">
    <property type="term" value="F:L-ascorbic acid binding"/>
    <property type="evidence" value="ECO:0007669"/>
    <property type="project" value="UniProtKB-KW"/>
</dbReference>
<evidence type="ECO:0000256" key="4">
    <source>
        <dbReference type="ARBA" id="ARBA00022964"/>
    </source>
</evidence>
<dbReference type="InterPro" id="IPR005123">
    <property type="entry name" value="Oxoglu/Fe-dep_dioxygenase_dom"/>
</dbReference>
<feature type="signal peptide" evidence="7">
    <location>
        <begin position="1"/>
        <end position="21"/>
    </location>
</feature>
<feature type="domain" description="Fe2OG dioxygenase" evidence="8">
    <location>
        <begin position="163"/>
        <end position="273"/>
    </location>
</feature>
<evidence type="ECO:0000259" key="8">
    <source>
        <dbReference type="PROSITE" id="PS51471"/>
    </source>
</evidence>
<dbReference type="Gene3D" id="2.60.120.620">
    <property type="entry name" value="q2cbj1_9rhob like domain"/>
    <property type="match status" value="1"/>
</dbReference>
<dbReference type="STRING" id="135651.G0N0T4"/>
<organism evidence="10">
    <name type="scientific">Caenorhabditis brenneri</name>
    <name type="common">Nematode worm</name>
    <dbReference type="NCBI Taxonomy" id="135651"/>
    <lineage>
        <taxon>Eukaryota</taxon>
        <taxon>Metazoa</taxon>
        <taxon>Ecdysozoa</taxon>
        <taxon>Nematoda</taxon>
        <taxon>Chromadorea</taxon>
        <taxon>Rhabditida</taxon>
        <taxon>Rhabditina</taxon>
        <taxon>Rhabditomorpha</taxon>
        <taxon>Rhabditoidea</taxon>
        <taxon>Rhabditidae</taxon>
        <taxon>Peloderinae</taxon>
        <taxon>Caenorhabditis</taxon>
    </lineage>
</organism>
<dbReference type="GO" id="GO:0004656">
    <property type="term" value="F:procollagen-proline 4-dioxygenase activity"/>
    <property type="evidence" value="ECO:0007669"/>
    <property type="project" value="TreeGrafter"/>
</dbReference>
<dbReference type="GO" id="GO:0005506">
    <property type="term" value="F:iron ion binding"/>
    <property type="evidence" value="ECO:0007669"/>
    <property type="project" value="InterPro"/>
</dbReference>
<reference evidence="10" key="1">
    <citation type="submission" date="2011-07" db="EMBL/GenBank/DDBJ databases">
        <authorList>
            <consortium name="Caenorhabditis brenneri Sequencing and Analysis Consortium"/>
            <person name="Wilson R.K."/>
        </authorList>
    </citation>
    <scope>NUCLEOTIDE SEQUENCE [LARGE SCALE GENOMIC DNA]</scope>
    <source>
        <strain evidence="10">PB2801</strain>
    </source>
</reference>
<dbReference type="OrthoDB" id="420380at2759"/>
<dbReference type="FunCoup" id="G0N0T4">
    <property type="interactions" value="153"/>
</dbReference>
<feature type="chain" id="PRO_5003404930" description="Fe2OG dioxygenase domain-containing protein" evidence="7">
    <location>
        <begin position="22"/>
        <end position="305"/>
    </location>
</feature>
<keyword evidence="7" id="KW-0732">Signal</keyword>
<keyword evidence="2" id="KW-0479">Metal-binding</keyword>
<sequence length="305" mass="34904">MCKTNFYLFIFASSFLSPVSTYDNDTYYEDDVFEEYFEGEKYWDDFSLNLCELPVIDKTSEWRGAVCVEYLVNFQVVKMEILTWRPALVIYRDLFTKTQVNDYLELMKDRDFEEQSVVDEDGNEFTSKVRKANGTQIVANDYPASRSIFETVKSLIPNLNFEIAEDIIALSYKSAGHYAPHHDYLVYPSENEWDGWMRNYGNRFATLIMVFETAISGGATVFPQLGASVKPNPGDAFFWFNAMGDGEQEDLSEHGGCPIYAGTKQISTIWIRMKEQPILSNLLNSGSIPAHYLFPGAIRNTIFSS</sequence>
<proteinExistence type="predicted"/>
<name>G0N0T4_CAEBE</name>
<dbReference type="PROSITE" id="PS51471">
    <property type="entry name" value="FE2OG_OXY"/>
    <property type="match status" value="1"/>
</dbReference>
<accession>G0N0T4</accession>
<dbReference type="eggNOG" id="KOG1591">
    <property type="taxonomic scope" value="Eukaryota"/>
</dbReference>
<dbReference type="SMART" id="SM00702">
    <property type="entry name" value="P4Hc"/>
    <property type="match status" value="1"/>
</dbReference>
<keyword evidence="5" id="KW-0560">Oxidoreductase</keyword>
<comment type="cofactor">
    <cofactor evidence="1">
        <name>L-ascorbate</name>
        <dbReference type="ChEBI" id="CHEBI:38290"/>
    </cofactor>
</comment>
<keyword evidence="4" id="KW-0223">Dioxygenase</keyword>
<dbReference type="EMBL" id="GL379825">
    <property type="protein sequence ID" value="EGT49183.1"/>
    <property type="molecule type" value="Genomic_DNA"/>
</dbReference>
<dbReference type="AlphaFoldDB" id="G0N0T4"/>
<dbReference type="HOGENOM" id="CLU_080804_0_0_1"/>
<evidence type="ECO:0000256" key="1">
    <source>
        <dbReference type="ARBA" id="ARBA00001961"/>
    </source>
</evidence>
<gene>
    <name evidence="9" type="ORF">CAEBREN_01919</name>
</gene>
<dbReference type="InParanoid" id="G0N0T4"/>
<dbReference type="InterPro" id="IPR045054">
    <property type="entry name" value="P4HA-like"/>
</dbReference>
<dbReference type="FunFam" id="2.60.120.620:FF:000030">
    <property type="entry name" value="Proline HYdroxylase"/>
    <property type="match status" value="1"/>
</dbReference>
<evidence type="ECO:0000256" key="6">
    <source>
        <dbReference type="ARBA" id="ARBA00023004"/>
    </source>
</evidence>
<dbReference type="Pfam" id="PF13640">
    <property type="entry name" value="2OG-FeII_Oxy_3"/>
    <property type="match status" value="1"/>
</dbReference>
<evidence type="ECO:0000256" key="2">
    <source>
        <dbReference type="ARBA" id="ARBA00022723"/>
    </source>
</evidence>
<dbReference type="OMA" id="QCESIIG"/>
<dbReference type="Proteomes" id="UP000008068">
    <property type="component" value="Unassembled WGS sequence"/>
</dbReference>
<evidence type="ECO:0000313" key="10">
    <source>
        <dbReference type="Proteomes" id="UP000008068"/>
    </source>
</evidence>
<dbReference type="InterPro" id="IPR044862">
    <property type="entry name" value="Pro_4_hyd_alph_FE2OG_OXY"/>
</dbReference>
<dbReference type="GO" id="GO:0005783">
    <property type="term" value="C:endoplasmic reticulum"/>
    <property type="evidence" value="ECO:0007669"/>
    <property type="project" value="TreeGrafter"/>
</dbReference>
<evidence type="ECO:0000313" key="9">
    <source>
        <dbReference type="EMBL" id="EGT49183.1"/>
    </source>
</evidence>
<dbReference type="InterPro" id="IPR006620">
    <property type="entry name" value="Pro_4_hyd_alph"/>
</dbReference>
<evidence type="ECO:0000256" key="7">
    <source>
        <dbReference type="SAM" id="SignalP"/>
    </source>
</evidence>
<protein>
    <recommendedName>
        <fullName evidence="8">Fe2OG dioxygenase domain-containing protein</fullName>
    </recommendedName>
</protein>